<dbReference type="HOGENOM" id="CLU_1434665_0_0_1"/>
<organism evidence="2">
    <name type="scientific">Laccaria bicolor (strain S238N-H82 / ATCC MYA-4686)</name>
    <name type="common">Bicoloured deceiver</name>
    <name type="synonym">Laccaria laccata var. bicolor</name>
    <dbReference type="NCBI Taxonomy" id="486041"/>
    <lineage>
        <taxon>Eukaryota</taxon>
        <taxon>Fungi</taxon>
        <taxon>Dikarya</taxon>
        <taxon>Basidiomycota</taxon>
        <taxon>Agaricomycotina</taxon>
        <taxon>Agaricomycetes</taxon>
        <taxon>Agaricomycetidae</taxon>
        <taxon>Agaricales</taxon>
        <taxon>Agaricineae</taxon>
        <taxon>Hydnangiaceae</taxon>
        <taxon>Laccaria</taxon>
    </lineage>
</organism>
<dbReference type="AlphaFoldDB" id="B0DKS2"/>
<dbReference type="InParanoid" id="B0DKS2"/>
<evidence type="ECO:0000313" key="2">
    <source>
        <dbReference type="Proteomes" id="UP000001194"/>
    </source>
</evidence>
<proteinExistence type="predicted"/>
<dbReference type="RefSeq" id="XP_001884614.1">
    <property type="nucleotide sequence ID" value="XM_001884579.1"/>
</dbReference>
<dbReference type="KEGG" id="lbc:LACBIDRAFT_330276"/>
<gene>
    <name evidence="1" type="ORF">LACBIDRAFT_330276</name>
</gene>
<evidence type="ECO:0000313" key="1">
    <source>
        <dbReference type="EMBL" id="EDR04790.1"/>
    </source>
</evidence>
<protein>
    <submittedName>
        <fullName evidence="1">Predicted protein</fullName>
    </submittedName>
</protein>
<name>B0DKS2_LACBS</name>
<accession>B0DKS2</accession>
<keyword evidence="2" id="KW-1185">Reference proteome</keyword>
<dbReference type="Proteomes" id="UP000001194">
    <property type="component" value="Unassembled WGS sequence"/>
</dbReference>
<dbReference type="GeneID" id="6080295"/>
<sequence>MTTAASFWISVAFEGSYDISDSGVNFTQIGTDLMHNQVNEAPFHTRQTPSADIDHFCDAAHHPPLSRNKRVFSAHQCTYWTLSLSDFVGGRYCSRFNIASLQMSVTDTSAKCLRTWIKCNETLIWGANASHSVKRAIHLGTIAVELLVPFSSFGHPRYGFDTGVNTRGFRDLNSGPGVGIPALQSSTHQ</sequence>
<dbReference type="EMBL" id="DS547116">
    <property type="protein sequence ID" value="EDR04790.1"/>
    <property type="molecule type" value="Genomic_DNA"/>
</dbReference>
<reference evidence="1 2" key="1">
    <citation type="journal article" date="2008" name="Nature">
        <title>The genome of Laccaria bicolor provides insights into mycorrhizal symbiosis.</title>
        <authorList>
            <person name="Martin F."/>
            <person name="Aerts A."/>
            <person name="Ahren D."/>
            <person name="Brun A."/>
            <person name="Danchin E.G.J."/>
            <person name="Duchaussoy F."/>
            <person name="Gibon J."/>
            <person name="Kohler A."/>
            <person name="Lindquist E."/>
            <person name="Pereda V."/>
            <person name="Salamov A."/>
            <person name="Shapiro H.J."/>
            <person name="Wuyts J."/>
            <person name="Blaudez D."/>
            <person name="Buee M."/>
            <person name="Brokstein P."/>
            <person name="Canbaeck B."/>
            <person name="Cohen D."/>
            <person name="Courty P.E."/>
            <person name="Coutinho P.M."/>
            <person name="Delaruelle C."/>
            <person name="Detter J.C."/>
            <person name="Deveau A."/>
            <person name="DiFazio S."/>
            <person name="Duplessis S."/>
            <person name="Fraissinet-Tachet L."/>
            <person name="Lucic E."/>
            <person name="Frey-Klett P."/>
            <person name="Fourrey C."/>
            <person name="Feussner I."/>
            <person name="Gay G."/>
            <person name="Grimwood J."/>
            <person name="Hoegger P.J."/>
            <person name="Jain P."/>
            <person name="Kilaru S."/>
            <person name="Labbe J."/>
            <person name="Lin Y.C."/>
            <person name="Legue V."/>
            <person name="Le Tacon F."/>
            <person name="Marmeisse R."/>
            <person name="Melayah D."/>
            <person name="Montanini B."/>
            <person name="Muratet M."/>
            <person name="Nehls U."/>
            <person name="Niculita-Hirzel H."/>
            <person name="Oudot-Le Secq M.P."/>
            <person name="Peter M."/>
            <person name="Quesneville H."/>
            <person name="Rajashekar B."/>
            <person name="Reich M."/>
            <person name="Rouhier N."/>
            <person name="Schmutz J."/>
            <person name="Yin T."/>
            <person name="Chalot M."/>
            <person name="Henrissat B."/>
            <person name="Kuees U."/>
            <person name="Lucas S."/>
            <person name="Van de Peer Y."/>
            <person name="Podila G.K."/>
            <person name="Polle A."/>
            <person name="Pukkila P.J."/>
            <person name="Richardson P.M."/>
            <person name="Rouze P."/>
            <person name="Sanders I.R."/>
            <person name="Stajich J.E."/>
            <person name="Tunlid A."/>
            <person name="Tuskan G."/>
            <person name="Grigoriev I.V."/>
        </authorList>
    </citation>
    <scope>NUCLEOTIDE SEQUENCE [LARGE SCALE GENOMIC DNA]</scope>
    <source>
        <strain evidence="2">S238N-H82 / ATCC MYA-4686</strain>
    </source>
</reference>